<dbReference type="Pfam" id="PF12971">
    <property type="entry name" value="NAGLU_N"/>
    <property type="match status" value="1"/>
</dbReference>
<reference evidence="17" key="2">
    <citation type="submission" date="2020-08" db="EMBL/GenBank/DDBJ databases">
        <title>Plant Genome Project.</title>
        <authorList>
            <person name="Zhang R.-G."/>
        </authorList>
    </citation>
    <scope>NUCLEOTIDE SEQUENCE</scope>
    <source>
        <strain evidence="17">Huo1</strain>
        <tissue evidence="17">Leaf</tissue>
    </source>
</reference>
<dbReference type="SMART" id="SM01063">
    <property type="entry name" value="CBM49"/>
    <property type="match status" value="1"/>
</dbReference>
<name>A0A8X8Y5Z6_SALSN</name>
<dbReference type="InterPro" id="IPR024733">
    <property type="entry name" value="NAGLU_tim-barrel"/>
</dbReference>
<accession>A0A8X8Y5Z6</accession>
<gene>
    <name evidence="17" type="ORF">SASPL_110346</name>
</gene>
<comment type="catalytic activity">
    <reaction evidence="12">
        <text>Hydrolysis of terminal non-reducing N-acetyl-D-glucosamine residues in N-acetyl-alpha-D-glucosaminides.</text>
        <dbReference type="EC" id="3.2.1.50"/>
    </reaction>
</comment>
<feature type="domain" description="Carbohydrate binding" evidence="16">
    <location>
        <begin position="523"/>
        <end position="605"/>
    </location>
</feature>
<comment type="similarity">
    <text evidence="3 14 15">Belongs to the glycosyl hydrolase 9 (cellulase E) family.</text>
</comment>
<keyword evidence="4" id="KW-0964">Secreted</keyword>
<evidence type="ECO:0000256" key="5">
    <source>
        <dbReference type="ARBA" id="ARBA00022729"/>
    </source>
</evidence>
<comment type="similarity">
    <text evidence="13">Belongs to the glycosyl hydrolase 89 family.</text>
</comment>
<comment type="catalytic activity">
    <reaction evidence="1 15">
        <text>Endohydrolysis of (1-&gt;4)-beta-D-glucosidic linkages in cellulose, lichenin and cereal beta-D-glucans.</text>
        <dbReference type="EC" id="3.2.1.4"/>
    </reaction>
</comment>
<proteinExistence type="inferred from homology"/>
<dbReference type="GO" id="GO:0004561">
    <property type="term" value="F:alpha-N-acetylglucosaminidase activity"/>
    <property type="evidence" value="ECO:0007669"/>
    <property type="project" value="UniProtKB-EC"/>
</dbReference>
<dbReference type="SUPFAM" id="SSF48208">
    <property type="entry name" value="Six-hairpin glycosidases"/>
    <property type="match status" value="1"/>
</dbReference>
<keyword evidence="10 14" id="KW-0326">Glycosidase</keyword>
<dbReference type="GO" id="GO:0008810">
    <property type="term" value="F:cellulase activity"/>
    <property type="evidence" value="ECO:0007669"/>
    <property type="project" value="UniProtKB-EC"/>
</dbReference>
<dbReference type="InterPro" id="IPR019028">
    <property type="entry name" value="CBM_49"/>
</dbReference>
<evidence type="ECO:0000256" key="8">
    <source>
        <dbReference type="ARBA" id="ARBA00023180"/>
    </source>
</evidence>
<comment type="subcellular location">
    <subcellularLocation>
        <location evidence="2">Secreted</location>
    </subcellularLocation>
</comment>
<evidence type="ECO:0000256" key="12">
    <source>
        <dbReference type="ARBA" id="ARBA00052030"/>
    </source>
</evidence>
<dbReference type="GO" id="GO:0030246">
    <property type="term" value="F:carbohydrate binding"/>
    <property type="evidence" value="ECO:0007669"/>
    <property type="project" value="InterPro"/>
</dbReference>
<dbReference type="InterPro" id="IPR007781">
    <property type="entry name" value="NAGLU"/>
</dbReference>
<evidence type="ECO:0000313" key="17">
    <source>
        <dbReference type="EMBL" id="KAG6426130.1"/>
    </source>
</evidence>
<evidence type="ECO:0000256" key="4">
    <source>
        <dbReference type="ARBA" id="ARBA00022525"/>
    </source>
</evidence>
<dbReference type="Gene3D" id="1.50.10.10">
    <property type="match status" value="1"/>
</dbReference>
<dbReference type="EMBL" id="PNBA02000004">
    <property type="protein sequence ID" value="KAG6426130.1"/>
    <property type="molecule type" value="Genomic_DNA"/>
</dbReference>
<dbReference type="InterPro" id="IPR008928">
    <property type="entry name" value="6-hairpin_glycosidase_sf"/>
</dbReference>
<dbReference type="PROSITE" id="PS00592">
    <property type="entry name" value="GH9_2"/>
    <property type="match status" value="1"/>
</dbReference>
<dbReference type="GO" id="GO:0030245">
    <property type="term" value="P:cellulose catabolic process"/>
    <property type="evidence" value="ECO:0007669"/>
    <property type="project" value="UniProtKB-KW"/>
</dbReference>
<evidence type="ECO:0000259" key="16">
    <source>
        <dbReference type="SMART" id="SM01063"/>
    </source>
</evidence>
<organism evidence="17">
    <name type="scientific">Salvia splendens</name>
    <name type="common">Scarlet sage</name>
    <dbReference type="NCBI Taxonomy" id="180675"/>
    <lineage>
        <taxon>Eukaryota</taxon>
        <taxon>Viridiplantae</taxon>
        <taxon>Streptophyta</taxon>
        <taxon>Embryophyta</taxon>
        <taxon>Tracheophyta</taxon>
        <taxon>Spermatophyta</taxon>
        <taxon>Magnoliopsida</taxon>
        <taxon>eudicotyledons</taxon>
        <taxon>Gunneridae</taxon>
        <taxon>Pentapetalae</taxon>
        <taxon>asterids</taxon>
        <taxon>lamiids</taxon>
        <taxon>Lamiales</taxon>
        <taxon>Lamiaceae</taxon>
        <taxon>Nepetoideae</taxon>
        <taxon>Mentheae</taxon>
        <taxon>Salviinae</taxon>
        <taxon>Salvia</taxon>
        <taxon>Salvia subgen. Calosphace</taxon>
        <taxon>core Calosphace</taxon>
    </lineage>
</organism>
<dbReference type="InterPro" id="IPR024240">
    <property type="entry name" value="NAGLU_N"/>
</dbReference>
<dbReference type="Proteomes" id="UP000298416">
    <property type="component" value="Unassembled WGS sequence"/>
</dbReference>
<comment type="caution">
    <text evidence="17">The sequence shown here is derived from an EMBL/GenBank/DDBJ whole genome shotgun (WGS) entry which is preliminary data.</text>
</comment>
<evidence type="ECO:0000256" key="11">
    <source>
        <dbReference type="ARBA" id="ARBA00023326"/>
    </source>
</evidence>
<dbReference type="Gene3D" id="3.30.379.10">
    <property type="entry name" value="Chitobiase/beta-hexosaminidase domain 2-like"/>
    <property type="match status" value="1"/>
</dbReference>
<evidence type="ECO:0000256" key="6">
    <source>
        <dbReference type="ARBA" id="ARBA00022801"/>
    </source>
</evidence>
<feature type="active site" evidence="14">
    <location>
        <position position="413"/>
    </location>
</feature>
<dbReference type="GO" id="GO:0005576">
    <property type="term" value="C:extracellular region"/>
    <property type="evidence" value="ECO:0007669"/>
    <property type="project" value="UniProtKB-SubCell"/>
</dbReference>
<evidence type="ECO:0000256" key="15">
    <source>
        <dbReference type="RuleBase" id="RU361166"/>
    </source>
</evidence>
<keyword evidence="6 14" id="KW-0378">Hydrolase</keyword>
<evidence type="ECO:0000256" key="7">
    <source>
        <dbReference type="ARBA" id="ARBA00023001"/>
    </source>
</evidence>
<dbReference type="InterPro" id="IPR012341">
    <property type="entry name" value="6hp_glycosidase-like_sf"/>
</dbReference>
<feature type="chain" id="PRO_5036515781" description="Endoglucanase" evidence="15">
    <location>
        <begin position="23"/>
        <end position="1349"/>
    </location>
</feature>
<protein>
    <recommendedName>
        <fullName evidence="15">Endoglucanase</fullName>
        <ecNumber evidence="15">3.2.1.4</ecNumber>
    </recommendedName>
</protein>
<keyword evidence="7 15" id="KW-0136">Cellulose degradation</keyword>
<keyword evidence="18" id="KW-1185">Reference proteome</keyword>
<evidence type="ECO:0000256" key="9">
    <source>
        <dbReference type="ARBA" id="ARBA00023277"/>
    </source>
</evidence>
<keyword evidence="11 14" id="KW-0624">Polysaccharide degradation</keyword>
<keyword evidence="8" id="KW-0325">Glycoprotein</keyword>
<evidence type="ECO:0000256" key="1">
    <source>
        <dbReference type="ARBA" id="ARBA00000966"/>
    </source>
</evidence>
<evidence type="ECO:0000256" key="3">
    <source>
        <dbReference type="ARBA" id="ARBA00007072"/>
    </source>
</evidence>
<keyword evidence="5 15" id="KW-0732">Signal</keyword>
<keyword evidence="9 14" id="KW-0119">Carbohydrate metabolism</keyword>
<dbReference type="InterPro" id="IPR018221">
    <property type="entry name" value="Glyco_hydro_9_His_AS"/>
</dbReference>
<dbReference type="PANTHER" id="PTHR12872:SF3">
    <property type="entry name" value="ALPHA-N-ACETYLGLUCOSAMINIDASE"/>
    <property type="match status" value="1"/>
</dbReference>
<reference evidence="17" key="1">
    <citation type="submission" date="2018-01" db="EMBL/GenBank/DDBJ databases">
        <authorList>
            <person name="Mao J.F."/>
        </authorList>
    </citation>
    <scope>NUCLEOTIDE SEQUENCE</scope>
    <source>
        <strain evidence="17">Huo1</strain>
        <tissue evidence="17">Leaf</tissue>
    </source>
</reference>
<dbReference type="GO" id="GO:0048731">
    <property type="term" value="P:system development"/>
    <property type="evidence" value="ECO:0007669"/>
    <property type="project" value="UniProtKB-ARBA"/>
</dbReference>
<dbReference type="EC" id="3.2.1.4" evidence="15"/>
<dbReference type="FunFam" id="3.20.20.80:FF:000107">
    <property type="entry name" value="Alpha-N-acetylglucosaminidase family"/>
    <property type="match status" value="1"/>
</dbReference>
<dbReference type="Pfam" id="PF12972">
    <property type="entry name" value="NAGLU_C"/>
    <property type="match status" value="1"/>
</dbReference>
<sequence length="1349" mass="151678">MAATTHAILTLLLGLVVTGAAAVEFFDYSAALDKTLLFLEAQRSGKLPPTQRVKWRGNSGLGDGYSQGVNLVGGYYDAGDHVKFGLPMAYSVTMLSWAAIDFKEDFIKLNQMGHVLEAIKWGTDYFIKCHPQQNVLWGQVGDGVSDHYCWQRAEDMTTSRTAYKLDAEHPGSDLAGETAAALAAASLAFKPYDSTYSSLLLVHAKQIFSFADRFRGLFSDSIGNSKQFYTSSGYYDELLWGATWLHRSTNDEYYLKYVVDNCAAFGGTGWAVKEFSWDNKYAGVQILLTKMLLEGRAGSYASTLQQYQAKADYFTCACMQKNDGYNVKLTPGGLIYVREWNNLQYSASASFLLTVYSDYLTKAKKSVQCPDGLIQPQQILNFAKSQADYILGKNPKSLSYLVGYGQSYPIHVHHRGASIAPVSLLHASVGCVEGFETWYKRSEANPNVIHGALVGGPNANDEFTDDRSVYDQTEPTLSGTAPLVGVFTRLHTLSSSPYHKPQGPPSQHYAPVPQPKAAPAVPVEFLHSITNSWMVGTEKYYRHKVVVKNISEKPIGGLKLQFEGLTGSLWGLNPTQAKNTYELPQWIQTLQPNSECAFVYIQGGAQAKISDSCGGEYCFKLSNYAAISYGGSPEILISGTTGVEILSGLHWYLKYYCGAHISWSKTGGSQLSSVPKPGSLPLIQDSELTTKRPTPWSYYQNAVSSSYSFAWWDWERWEKEIDWMALQGINLPLAFTGQEAIWRKVFQKFNISAQDLDDFFGGPAFLAWSRMGNLHGWGGPLPQTWLDQQLEMQKRILDRMYEFGMNPVLPAFSGNVPAALTRVYPSAVITRLGNWFTVRSDPRWCCTYLLDATDPLFVEIGRAFITQQLAEYGRTSHIYNCDTFDENTPPVDDPEYISSLAAAIYKGMESGDDDAVWLMQGWLFTDDPFWKPPQMKALLHSVPLGKLVVLDLFAEVKPVWATSEQFYGIPYIWCMLHNFAGNIEMYGFVDSVGSGPIDARLSENSTMASPLTQTRVGVGMSMEGIEQNPVVYDLMSEMAFRWDRVDVTTWIATYVQRRYGKLVPSIQDAWKILHQTLYNCTDGLMDKNRDVIVSFPDVDPNSIFTSSLLSLHVVRRLSLSRAVDEQNSYDYTHPHLWYSTSEVIRALQLFIAAGDQLSESSTYRYDVVDLTRQALAKYANHLFVEVVGAYQVGDLRSVRRLSRKFLGLVDDMDTLLASHDGFLLGPWLESAKNLAQDDQQRKQFEWNARTQITMWFDNTDDEASLLRDYGNKYWSGMLHGYYGPRAAIYFKFMIQSLQRGQGFEMREWRKEWIKLTNEWQSGGGVFPTSSNGDALNISRWLCEKYLKEQ</sequence>
<evidence type="ECO:0000313" key="18">
    <source>
        <dbReference type="Proteomes" id="UP000298416"/>
    </source>
</evidence>
<evidence type="ECO:0000256" key="13">
    <source>
        <dbReference type="ARBA" id="ARBA00060996"/>
    </source>
</evidence>
<dbReference type="PANTHER" id="PTHR12872">
    <property type="entry name" value="ALPHA-N-ACETYLGLUCOSAMINIDASE"/>
    <property type="match status" value="1"/>
</dbReference>
<dbReference type="InterPro" id="IPR024732">
    <property type="entry name" value="NAGLU_C"/>
</dbReference>
<dbReference type="FunFam" id="1.50.10.10:FF:000020">
    <property type="entry name" value="Endoglucanase"/>
    <property type="match status" value="1"/>
</dbReference>
<dbReference type="Pfam" id="PF05089">
    <property type="entry name" value="NAGLU"/>
    <property type="match status" value="1"/>
</dbReference>
<dbReference type="Pfam" id="PF09478">
    <property type="entry name" value="CBM49"/>
    <property type="match status" value="1"/>
</dbReference>
<dbReference type="InterPro" id="IPR029018">
    <property type="entry name" value="Hex-like_dom2"/>
</dbReference>
<feature type="signal peptide" evidence="15">
    <location>
        <begin position="1"/>
        <end position="22"/>
    </location>
</feature>
<dbReference type="Gene3D" id="1.20.120.670">
    <property type="entry name" value="N-acetyl-b-d-glucoasminidase"/>
    <property type="match status" value="1"/>
</dbReference>
<dbReference type="InterPro" id="IPR001701">
    <property type="entry name" value="Glyco_hydro_9"/>
</dbReference>
<evidence type="ECO:0000256" key="2">
    <source>
        <dbReference type="ARBA" id="ARBA00004613"/>
    </source>
</evidence>
<dbReference type="Gene3D" id="3.20.20.80">
    <property type="entry name" value="Glycosidases"/>
    <property type="match status" value="1"/>
</dbReference>
<evidence type="ECO:0000256" key="10">
    <source>
        <dbReference type="ARBA" id="ARBA00023295"/>
    </source>
</evidence>
<dbReference type="Pfam" id="PF00759">
    <property type="entry name" value="Glyco_hydro_9"/>
    <property type="match status" value="1"/>
</dbReference>
<evidence type="ECO:0000256" key="14">
    <source>
        <dbReference type="PROSITE-ProRule" id="PRU10059"/>
    </source>
</evidence>